<dbReference type="InterPro" id="IPR008538">
    <property type="entry name" value="Uma2"/>
</dbReference>
<dbReference type="EMBL" id="LRQV01000004">
    <property type="protein sequence ID" value="KXK63561.1"/>
    <property type="molecule type" value="Genomic_DNA"/>
</dbReference>
<dbReference type="Proteomes" id="UP000070620">
    <property type="component" value="Unassembled WGS sequence"/>
</dbReference>
<name>A0A136PYL8_9ACTN</name>
<sequence length="191" mass="21260">MTAALHDDPPPSGEWTTDDLDALPDDGRRRELLDGVLLVSPSPTAAHQTIAGRLMVALEEECPDEYQVTQGVEVRINRTRSFIPDVMVITTPAAQRRPARYEAHEVVLAVEIVSPSTRSIDRVLKPALYAQAGIPHYWRIETGPDGLTVHTHTIDPVNEVYTETGRWTKFVDTGEPFPVNLSVARLTPRYL</sequence>
<reference evidence="3 4" key="1">
    <citation type="submission" date="2016-01" db="EMBL/GenBank/DDBJ databases">
        <title>Whole genome sequence and analysis of Micromonospora rosaria DSM 803, which can produce antibacterial substance rosamicin.</title>
        <authorList>
            <person name="Yang H."/>
            <person name="He X."/>
            <person name="Zhu D."/>
        </authorList>
    </citation>
    <scope>NUCLEOTIDE SEQUENCE [LARGE SCALE GENOMIC DNA]</scope>
    <source>
        <strain evidence="3 4">DSM 803</strain>
    </source>
</reference>
<protein>
    <recommendedName>
        <fullName evidence="2">Putative restriction endonuclease domain-containing protein</fullName>
    </recommendedName>
</protein>
<dbReference type="Gene3D" id="3.90.1570.10">
    <property type="entry name" value="tt1808, chain A"/>
    <property type="match status" value="1"/>
</dbReference>
<evidence type="ECO:0000313" key="3">
    <source>
        <dbReference type="EMBL" id="KXK63561.1"/>
    </source>
</evidence>
<proteinExistence type="predicted"/>
<dbReference type="InterPro" id="IPR011335">
    <property type="entry name" value="Restrct_endonuc-II-like"/>
</dbReference>
<dbReference type="CDD" id="cd06260">
    <property type="entry name" value="DUF820-like"/>
    <property type="match status" value="1"/>
</dbReference>
<dbReference type="Pfam" id="PF05685">
    <property type="entry name" value="Uma2"/>
    <property type="match status" value="1"/>
</dbReference>
<gene>
    <name evidence="3" type="ORF">AWW66_02055</name>
</gene>
<dbReference type="OrthoDB" id="5524117at2"/>
<dbReference type="RefSeq" id="WP_067359584.1">
    <property type="nucleotide sequence ID" value="NZ_JBIUBN010000001.1"/>
</dbReference>
<feature type="region of interest" description="Disordered" evidence="1">
    <location>
        <begin position="1"/>
        <end position="20"/>
    </location>
</feature>
<feature type="domain" description="Putative restriction endonuclease" evidence="2">
    <location>
        <begin position="18"/>
        <end position="153"/>
    </location>
</feature>
<dbReference type="SUPFAM" id="SSF52980">
    <property type="entry name" value="Restriction endonuclease-like"/>
    <property type="match status" value="1"/>
</dbReference>
<dbReference type="PANTHER" id="PTHR35400">
    <property type="entry name" value="SLR1083 PROTEIN"/>
    <property type="match status" value="1"/>
</dbReference>
<evidence type="ECO:0000259" key="2">
    <source>
        <dbReference type="Pfam" id="PF05685"/>
    </source>
</evidence>
<dbReference type="AlphaFoldDB" id="A0A136PYL8"/>
<keyword evidence="4" id="KW-1185">Reference proteome</keyword>
<accession>A0A136PYL8</accession>
<dbReference type="InterPro" id="IPR012296">
    <property type="entry name" value="Nuclease_put_TT1808"/>
</dbReference>
<organism evidence="3 4">
    <name type="scientific">Micromonospora rosaria</name>
    <dbReference type="NCBI Taxonomy" id="47874"/>
    <lineage>
        <taxon>Bacteria</taxon>
        <taxon>Bacillati</taxon>
        <taxon>Actinomycetota</taxon>
        <taxon>Actinomycetes</taxon>
        <taxon>Micromonosporales</taxon>
        <taxon>Micromonosporaceae</taxon>
        <taxon>Micromonospora</taxon>
    </lineage>
</organism>
<dbReference type="PANTHER" id="PTHR35400:SF3">
    <property type="entry name" value="SLL1072 PROTEIN"/>
    <property type="match status" value="1"/>
</dbReference>
<evidence type="ECO:0000313" key="4">
    <source>
        <dbReference type="Proteomes" id="UP000070620"/>
    </source>
</evidence>
<evidence type="ECO:0000256" key="1">
    <source>
        <dbReference type="SAM" id="MobiDB-lite"/>
    </source>
</evidence>
<comment type="caution">
    <text evidence="3">The sequence shown here is derived from an EMBL/GenBank/DDBJ whole genome shotgun (WGS) entry which is preliminary data.</text>
</comment>